<proteinExistence type="predicted"/>
<reference evidence="5" key="1">
    <citation type="submission" date="2014-04" db="EMBL/GenBank/DDBJ databases">
        <title>Evolutionary Origins and Diversification of the Mycorrhizal Mutualists.</title>
        <authorList>
            <consortium name="DOE Joint Genome Institute"/>
            <consortium name="Mycorrhizal Genomics Consortium"/>
            <person name="Kohler A."/>
            <person name="Kuo A."/>
            <person name="Nagy L.G."/>
            <person name="Floudas D."/>
            <person name="Copeland A."/>
            <person name="Barry K.W."/>
            <person name="Cichocki N."/>
            <person name="Veneault-Fourrey C."/>
            <person name="LaButti K."/>
            <person name="Lindquist E.A."/>
            <person name="Lipzen A."/>
            <person name="Lundell T."/>
            <person name="Morin E."/>
            <person name="Murat C."/>
            <person name="Riley R."/>
            <person name="Ohm R."/>
            <person name="Sun H."/>
            <person name="Tunlid A."/>
            <person name="Henrissat B."/>
            <person name="Grigoriev I.V."/>
            <person name="Hibbett D.S."/>
            <person name="Martin F."/>
        </authorList>
    </citation>
    <scope>NUCLEOTIDE SEQUENCE [LARGE SCALE GENOMIC DNA]</scope>
    <source>
        <strain evidence="5">FD-334 SS-4</strain>
    </source>
</reference>
<name>A0A0D2PB40_HYPSF</name>
<gene>
    <name evidence="4" type="ORF">HYPSUDRAFT_37273</name>
</gene>
<dbReference type="GO" id="GO:0006260">
    <property type="term" value="P:DNA replication"/>
    <property type="evidence" value="ECO:0007669"/>
    <property type="project" value="InterPro"/>
</dbReference>
<protein>
    <recommendedName>
        <fullName evidence="6">DNA replication regulator SLD2</fullName>
    </recommendedName>
</protein>
<comment type="subcellular location">
    <subcellularLocation>
        <location evidence="1">Nucleus</location>
    </subcellularLocation>
</comment>
<keyword evidence="2" id="KW-0539">Nucleus</keyword>
<feature type="compositionally biased region" description="Polar residues" evidence="3">
    <location>
        <begin position="442"/>
        <end position="451"/>
    </location>
</feature>
<evidence type="ECO:0008006" key="6">
    <source>
        <dbReference type="Google" id="ProtNLM"/>
    </source>
</evidence>
<feature type="region of interest" description="Disordered" evidence="3">
    <location>
        <begin position="265"/>
        <end position="468"/>
    </location>
</feature>
<sequence length="555" mass="60992">MADLATVRTEIKTWERVFKDSQGRPPTLDDIKANNAIANKYKLYKRLSKAAALSVSTQPSKLAASPSTPPRPTHAKASTSILRSTSRPVEPSAPLAAFNPFSPQKKAKDKGKDRDFRSSRDEPSITRSQLTLRGRSPSPDLSPPKQQSDSTSSATALKYALPLPSSPVNAVSRARKRLRGEPVSPSPSKEKRRRVSSQTTLSFPRLNLDVRIDDEQEGQMEVDSSFVDNSPIKAPKTGKSFPALFEHDVAPVDLFGVKSNLEIMNVDTSKPTDRSKKPVHPVTHKKPPTRASNPIKTARVPTASADVEASDISAPPTHSQDIVSQRARSEGSSNRSSMKRALSEDIDNGIAFGALRTKPPLLPPSPPPANTQMTSNKTGKLKSHLKGKSKSRKKSKLDGEPMEDDDSDGQESKTKFKMVRRHDTRPQYAIRRHDEDGVVSDSDPNLGQTRFSPPRAATPSNSQLEDGDVEIDLPEQLRSVLALDSIPTSQVSDEDRLVKGLLYGRRVTHYDPSKGGEIWDIGENDDHDPDDEHPRHAEGEDDWEGEPVPWEVGEL</sequence>
<dbReference type="OMA" id="SDWEAHW"/>
<dbReference type="Proteomes" id="UP000054270">
    <property type="component" value="Unassembled WGS sequence"/>
</dbReference>
<feature type="compositionally biased region" description="Acidic residues" evidence="3">
    <location>
        <begin position="520"/>
        <end position="529"/>
    </location>
</feature>
<accession>A0A0D2PB40</accession>
<dbReference type="InterPro" id="IPR021110">
    <property type="entry name" value="DNA_rep_checkpnt_protein"/>
</dbReference>
<feature type="region of interest" description="Disordered" evidence="3">
    <location>
        <begin position="509"/>
        <end position="555"/>
    </location>
</feature>
<evidence type="ECO:0000256" key="2">
    <source>
        <dbReference type="ARBA" id="ARBA00023242"/>
    </source>
</evidence>
<feature type="compositionally biased region" description="Basic and acidic residues" evidence="3">
    <location>
        <begin position="110"/>
        <end position="124"/>
    </location>
</feature>
<feature type="compositionally biased region" description="Pro residues" evidence="3">
    <location>
        <begin position="360"/>
        <end position="369"/>
    </location>
</feature>
<evidence type="ECO:0000313" key="5">
    <source>
        <dbReference type="Proteomes" id="UP000054270"/>
    </source>
</evidence>
<dbReference type="EMBL" id="KN817530">
    <property type="protein sequence ID" value="KJA25801.1"/>
    <property type="molecule type" value="Genomic_DNA"/>
</dbReference>
<dbReference type="CDD" id="cd22289">
    <property type="entry name" value="RecQL4_SLD2_NTD"/>
    <property type="match status" value="1"/>
</dbReference>
<feature type="compositionally biased region" description="Polar residues" evidence="3">
    <location>
        <begin position="144"/>
        <end position="155"/>
    </location>
</feature>
<feature type="compositionally biased region" description="Acidic residues" evidence="3">
    <location>
        <begin position="400"/>
        <end position="409"/>
    </location>
</feature>
<feature type="compositionally biased region" description="Basic residues" evidence="3">
    <location>
        <begin position="379"/>
        <end position="395"/>
    </location>
</feature>
<evidence type="ECO:0000256" key="1">
    <source>
        <dbReference type="ARBA" id="ARBA00004123"/>
    </source>
</evidence>
<dbReference type="STRING" id="945553.A0A0D2PB40"/>
<keyword evidence="5" id="KW-1185">Reference proteome</keyword>
<dbReference type="Gene3D" id="1.10.10.1460">
    <property type="match status" value="1"/>
</dbReference>
<dbReference type="Pfam" id="PF11719">
    <property type="entry name" value="Drc1-Sld2"/>
    <property type="match status" value="1"/>
</dbReference>
<organism evidence="4 5">
    <name type="scientific">Hypholoma sublateritium (strain FD-334 SS-4)</name>
    <dbReference type="NCBI Taxonomy" id="945553"/>
    <lineage>
        <taxon>Eukaryota</taxon>
        <taxon>Fungi</taxon>
        <taxon>Dikarya</taxon>
        <taxon>Basidiomycota</taxon>
        <taxon>Agaricomycotina</taxon>
        <taxon>Agaricomycetes</taxon>
        <taxon>Agaricomycetidae</taxon>
        <taxon>Agaricales</taxon>
        <taxon>Agaricineae</taxon>
        <taxon>Strophariaceae</taxon>
        <taxon>Hypholoma</taxon>
    </lineage>
</organism>
<feature type="compositionally biased region" description="Polar residues" evidence="3">
    <location>
        <begin position="76"/>
        <end position="87"/>
    </location>
</feature>
<dbReference type="AlphaFoldDB" id="A0A0D2PB40"/>
<dbReference type="OrthoDB" id="8775810at2759"/>
<feature type="region of interest" description="Disordered" evidence="3">
    <location>
        <begin position="54"/>
        <end position="201"/>
    </location>
</feature>
<evidence type="ECO:0000256" key="3">
    <source>
        <dbReference type="SAM" id="MobiDB-lite"/>
    </source>
</evidence>
<feature type="compositionally biased region" description="Basic residues" evidence="3">
    <location>
        <begin position="277"/>
        <end position="288"/>
    </location>
</feature>
<dbReference type="GO" id="GO:0005634">
    <property type="term" value="C:nucleus"/>
    <property type="evidence" value="ECO:0007669"/>
    <property type="project" value="UniProtKB-SubCell"/>
</dbReference>
<evidence type="ECO:0000313" key="4">
    <source>
        <dbReference type="EMBL" id="KJA25801.1"/>
    </source>
</evidence>